<dbReference type="Gene3D" id="3.40.50.150">
    <property type="entry name" value="Vaccinia Virus protein VP39"/>
    <property type="match status" value="1"/>
</dbReference>
<evidence type="ECO:0000256" key="3">
    <source>
        <dbReference type="ARBA" id="ARBA00022691"/>
    </source>
</evidence>
<keyword evidence="3" id="KW-0949">S-adenosyl-L-methionine</keyword>
<organism evidence="4 5">
    <name type="scientific">Anaeromyxobacter oryzae</name>
    <dbReference type="NCBI Taxonomy" id="2918170"/>
    <lineage>
        <taxon>Bacteria</taxon>
        <taxon>Pseudomonadati</taxon>
        <taxon>Myxococcota</taxon>
        <taxon>Myxococcia</taxon>
        <taxon>Myxococcales</taxon>
        <taxon>Cystobacterineae</taxon>
        <taxon>Anaeromyxobacteraceae</taxon>
        <taxon>Anaeromyxobacter</taxon>
    </lineage>
</organism>
<dbReference type="CDD" id="cd02440">
    <property type="entry name" value="AdoMet_MTases"/>
    <property type="match status" value="1"/>
</dbReference>
<evidence type="ECO:0000256" key="2">
    <source>
        <dbReference type="ARBA" id="ARBA00022679"/>
    </source>
</evidence>
<dbReference type="Pfam" id="PF13489">
    <property type="entry name" value="Methyltransf_23"/>
    <property type="match status" value="1"/>
</dbReference>
<evidence type="ECO:0000313" key="4">
    <source>
        <dbReference type="EMBL" id="BDG04282.1"/>
    </source>
</evidence>
<gene>
    <name evidence="4" type="ORF">AMOR_32780</name>
</gene>
<sequence length="257" mass="27819">MSAVEVLSPVRPLDFPDEWYDASDASHFWFEWRLAVLRRVLADAGAATAAQLAALDVGCGSGILASQLEGVTSWAVDGTDLNMAALERCRARRGRTLYYDVTDERPELLGRYDAVVLFDVLEHLADPRALVRSVLRHLRPGGMLVVNVPALPALTSAYDRAAGHLRRYTVESLAGELDGLGLERRVIRYWGLSLVPLLVARKALLARGGPRTIDRGFRPPLPGANAALLALMRLETGVLRAPPLGTSVMYAGVKGAG</sequence>
<proteinExistence type="predicted"/>
<accession>A0ABN6MWT3</accession>
<name>A0ABN6MWT3_9BACT</name>
<protein>
    <submittedName>
        <fullName evidence="4">Methyltransferase</fullName>
    </submittedName>
</protein>
<evidence type="ECO:0000256" key="1">
    <source>
        <dbReference type="ARBA" id="ARBA00022603"/>
    </source>
</evidence>
<keyword evidence="1 4" id="KW-0489">Methyltransferase</keyword>
<dbReference type="SUPFAM" id="SSF53335">
    <property type="entry name" value="S-adenosyl-L-methionine-dependent methyltransferases"/>
    <property type="match status" value="1"/>
</dbReference>
<dbReference type="Proteomes" id="UP001162891">
    <property type="component" value="Chromosome"/>
</dbReference>
<dbReference type="GO" id="GO:0008168">
    <property type="term" value="F:methyltransferase activity"/>
    <property type="evidence" value="ECO:0007669"/>
    <property type="project" value="UniProtKB-KW"/>
</dbReference>
<dbReference type="PANTHER" id="PTHR43464">
    <property type="entry name" value="METHYLTRANSFERASE"/>
    <property type="match status" value="1"/>
</dbReference>
<dbReference type="PANTHER" id="PTHR43464:SF19">
    <property type="entry name" value="UBIQUINONE BIOSYNTHESIS O-METHYLTRANSFERASE, MITOCHONDRIAL"/>
    <property type="match status" value="1"/>
</dbReference>
<dbReference type="RefSeq" id="WP_248352645.1">
    <property type="nucleotide sequence ID" value="NZ_AP025591.1"/>
</dbReference>
<dbReference type="EMBL" id="AP025591">
    <property type="protein sequence ID" value="BDG04282.1"/>
    <property type="molecule type" value="Genomic_DNA"/>
</dbReference>
<evidence type="ECO:0000313" key="5">
    <source>
        <dbReference type="Proteomes" id="UP001162891"/>
    </source>
</evidence>
<dbReference type="GO" id="GO:0032259">
    <property type="term" value="P:methylation"/>
    <property type="evidence" value="ECO:0007669"/>
    <property type="project" value="UniProtKB-KW"/>
</dbReference>
<dbReference type="InterPro" id="IPR029063">
    <property type="entry name" value="SAM-dependent_MTases_sf"/>
</dbReference>
<keyword evidence="2" id="KW-0808">Transferase</keyword>
<keyword evidence="5" id="KW-1185">Reference proteome</keyword>
<reference evidence="5" key="1">
    <citation type="journal article" date="2022" name="Int. J. Syst. Evol. Microbiol.">
        <title>Anaeromyxobacter oryzae sp. nov., Anaeromyxobacter diazotrophicus sp. nov. and Anaeromyxobacter paludicola sp. nov., isolated from paddy soils.</title>
        <authorList>
            <person name="Itoh H."/>
            <person name="Xu Z."/>
            <person name="Mise K."/>
            <person name="Masuda Y."/>
            <person name="Ushijima N."/>
            <person name="Hayakawa C."/>
            <person name="Shiratori Y."/>
            <person name="Senoo K."/>
        </authorList>
    </citation>
    <scope>NUCLEOTIDE SEQUENCE [LARGE SCALE GENOMIC DNA]</scope>
    <source>
        <strain evidence="5">Red232</strain>
    </source>
</reference>